<dbReference type="EnsemblPlants" id="OBART11G22460.1">
    <property type="protein sequence ID" value="OBART11G22460.1"/>
    <property type="gene ID" value="OBART11G22460"/>
</dbReference>
<keyword evidence="3" id="KW-1185">Reference proteome</keyword>
<protein>
    <submittedName>
        <fullName evidence="2">Uncharacterized protein</fullName>
    </submittedName>
</protein>
<feature type="region of interest" description="Disordered" evidence="1">
    <location>
        <begin position="1"/>
        <end position="77"/>
    </location>
</feature>
<reference evidence="2" key="2">
    <citation type="submission" date="2015-03" db="UniProtKB">
        <authorList>
            <consortium name="EnsemblPlants"/>
        </authorList>
    </citation>
    <scope>IDENTIFICATION</scope>
</reference>
<feature type="compositionally biased region" description="Gly residues" evidence="1">
    <location>
        <begin position="1"/>
        <end position="11"/>
    </location>
</feature>
<sequence length="101" mass="10431">MAPGSGGGDGGGDGERRRRWRAAMAPDMPTEEKLERSMGPLAATAPGVNGAASSSSSSSTQKPFCGKNSSSESCTGDVADKPLLLEQIAMGKIRKTAYMEH</sequence>
<dbReference type="Gramene" id="OBART11G22460.1">
    <property type="protein sequence ID" value="OBART11G22460.1"/>
    <property type="gene ID" value="OBART11G22460"/>
</dbReference>
<evidence type="ECO:0000313" key="3">
    <source>
        <dbReference type="Proteomes" id="UP000026960"/>
    </source>
</evidence>
<evidence type="ECO:0000256" key="1">
    <source>
        <dbReference type="SAM" id="MobiDB-lite"/>
    </source>
</evidence>
<proteinExistence type="predicted"/>
<evidence type="ECO:0000313" key="2">
    <source>
        <dbReference type="EnsemblPlants" id="OBART11G22460.1"/>
    </source>
</evidence>
<dbReference type="Gramene" id="OBART11G22430.1">
    <property type="protein sequence ID" value="OBART11G22430.1"/>
    <property type="gene ID" value="OBART11G22430"/>
</dbReference>
<dbReference type="EnsemblPlants" id="OBART11G22430.1">
    <property type="protein sequence ID" value="OBART11G22430.1"/>
    <property type="gene ID" value="OBART11G22430"/>
</dbReference>
<dbReference type="PaxDb" id="65489-OBART11G22430.1"/>
<organism evidence="2">
    <name type="scientific">Oryza barthii</name>
    <dbReference type="NCBI Taxonomy" id="65489"/>
    <lineage>
        <taxon>Eukaryota</taxon>
        <taxon>Viridiplantae</taxon>
        <taxon>Streptophyta</taxon>
        <taxon>Embryophyta</taxon>
        <taxon>Tracheophyta</taxon>
        <taxon>Spermatophyta</taxon>
        <taxon>Magnoliopsida</taxon>
        <taxon>Liliopsida</taxon>
        <taxon>Poales</taxon>
        <taxon>Poaceae</taxon>
        <taxon>BOP clade</taxon>
        <taxon>Oryzoideae</taxon>
        <taxon>Oryzeae</taxon>
        <taxon>Oryzinae</taxon>
        <taxon>Oryza</taxon>
    </lineage>
</organism>
<name>A0A0D3HPU2_9ORYZ</name>
<dbReference type="Proteomes" id="UP000026960">
    <property type="component" value="Chromosome 11"/>
</dbReference>
<dbReference type="AlphaFoldDB" id="A0A0D3HPU2"/>
<accession>A0A0D3HPU2</accession>
<reference evidence="2" key="1">
    <citation type="journal article" date="2009" name="Rice">
        <title>De Novo Next Generation Sequencing of Plant Genomes.</title>
        <authorList>
            <person name="Rounsley S."/>
            <person name="Marri P.R."/>
            <person name="Yu Y."/>
            <person name="He R."/>
            <person name="Sisneros N."/>
            <person name="Goicoechea J.L."/>
            <person name="Lee S.J."/>
            <person name="Angelova A."/>
            <person name="Kudrna D."/>
            <person name="Luo M."/>
            <person name="Affourtit J."/>
            <person name="Desany B."/>
            <person name="Knight J."/>
            <person name="Niazi F."/>
            <person name="Egholm M."/>
            <person name="Wing R.A."/>
        </authorList>
    </citation>
    <scope>NUCLEOTIDE SEQUENCE [LARGE SCALE GENOMIC DNA]</scope>
    <source>
        <strain evidence="2">IRGC 105608</strain>
    </source>
</reference>
<dbReference type="HOGENOM" id="CLU_2295992_0_0_1"/>